<protein>
    <submittedName>
        <fullName evidence="1">Uncharacterized protein</fullName>
    </submittedName>
</protein>
<accession>A4P121</accession>
<evidence type="ECO:0000313" key="1">
    <source>
        <dbReference type="EMBL" id="EDK12883.1"/>
    </source>
</evidence>
<dbReference type="AlphaFoldDB" id="A4P121"/>
<evidence type="ECO:0000313" key="2">
    <source>
        <dbReference type="Proteomes" id="UP000005596"/>
    </source>
</evidence>
<dbReference type="BioCyc" id="HINF375063:G119K-2176-MONOMER"/>
<sequence length="59" mass="6704">MTHGKPRRIIDCRVERDFRRARRILTAPATAARHGTDRFIARQRFAAVIVGAKLHSAAH</sequence>
<proteinExistence type="predicted"/>
<reference evidence="1 2" key="1">
    <citation type="journal article" date="2007" name="Genome Biol.">
        <title>Characterization and modeling of the Haemophilus influenzae core and supragenomes based on the complete genomic sequences of Rd and 12 clinical nontypeable strains.</title>
        <authorList>
            <person name="Hogg J.S."/>
            <person name="Hu F.Z."/>
            <person name="Janto B."/>
            <person name="Boissy R."/>
            <person name="Hayes J."/>
            <person name="Keefe R."/>
            <person name="Post J.C."/>
            <person name="Ehrlich G.D."/>
        </authorList>
    </citation>
    <scope>NUCLEOTIDE SEQUENCE [LARGE SCALE GENOMIC DNA]</scope>
    <source>
        <strain evidence="1 2">22.4-21</strain>
    </source>
</reference>
<gene>
    <name evidence="1" type="ORF">CGSHiR3021_02890</name>
</gene>
<organism evidence="1 2">
    <name type="scientific">Haemophilus influenzae 22.4-21</name>
    <dbReference type="NCBI Taxonomy" id="375063"/>
    <lineage>
        <taxon>Bacteria</taxon>
        <taxon>Pseudomonadati</taxon>
        <taxon>Pseudomonadota</taxon>
        <taxon>Gammaproteobacteria</taxon>
        <taxon>Pasteurellales</taxon>
        <taxon>Pasteurellaceae</taxon>
        <taxon>Haemophilus</taxon>
    </lineage>
</organism>
<dbReference type="EMBL" id="AAZJ01000021">
    <property type="protein sequence ID" value="EDK12883.1"/>
    <property type="molecule type" value="Genomic_DNA"/>
</dbReference>
<name>A4P121_HAEIF</name>
<dbReference type="Proteomes" id="UP000005596">
    <property type="component" value="Unassembled WGS sequence"/>
</dbReference>